<accession>A0A0A2L627</accession>
<feature type="region of interest" description="Disordered" evidence="1">
    <location>
        <begin position="66"/>
        <end position="86"/>
    </location>
</feature>
<dbReference type="PhylomeDB" id="A0A0A2L627"/>
<organism evidence="2 3">
    <name type="scientific">Penicillium italicum</name>
    <name type="common">Blue mold</name>
    <dbReference type="NCBI Taxonomy" id="40296"/>
    <lineage>
        <taxon>Eukaryota</taxon>
        <taxon>Fungi</taxon>
        <taxon>Dikarya</taxon>
        <taxon>Ascomycota</taxon>
        <taxon>Pezizomycotina</taxon>
        <taxon>Eurotiomycetes</taxon>
        <taxon>Eurotiomycetidae</taxon>
        <taxon>Eurotiales</taxon>
        <taxon>Aspergillaceae</taxon>
        <taxon>Penicillium</taxon>
    </lineage>
</organism>
<dbReference type="OrthoDB" id="4356994at2759"/>
<gene>
    <name evidence="2" type="ORF">PITC_084090</name>
</gene>
<dbReference type="AlphaFoldDB" id="A0A0A2L627"/>
<feature type="compositionally biased region" description="Polar residues" evidence="1">
    <location>
        <begin position="66"/>
        <end position="80"/>
    </location>
</feature>
<reference evidence="2 3" key="1">
    <citation type="journal article" date="2015" name="Mol. Plant Microbe Interact.">
        <title>Genome, transcriptome, and functional analyses of Penicillium expansum provide new insights into secondary metabolism and pathogenicity.</title>
        <authorList>
            <person name="Ballester A.R."/>
            <person name="Marcet-Houben M."/>
            <person name="Levin E."/>
            <person name="Sela N."/>
            <person name="Selma-Lazaro C."/>
            <person name="Carmona L."/>
            <person name="Wisniewski M."/>
            <person name="Droby S."/>
            <person name="Gonzalez-Candelas L."/>
            <person name="Gabaldon T."/>
        </authorList>
    </citation>
    <scope>NUCLEOTIDE SEQUENCE [LARGE SCALE GENOMIC DNA]</scope>
    <source>
        <strain evidence="2 3">PHI-1</strain>
    </source>
</reference>
<protein>
    <submittedName>
        <fullName evidence="2">Uncharacterized protein</fullName>
    </submittedName>
</protein>
<dbReference type="STRING" id="40296.A0A0A2L627"/>
<name>A0A0A2L627_PENIT</name>
<evidence type="ECO:0000256" key="1">
    <source>
        <dbReference type="SAM" id="MobiDB-lite"/>
    </source>
</evidence>
<keyword evidence="3" id="KW-1185">Reference proteome</keyword>
<evidence type="ECO:0000313" key="2">
    <source>
        <dbReference type="EMBL" id="KGO74633.1"/>
    </source>
</evidence>
<dbReference type="EMBL" id="JQGA01000590">
    <property type="protein sequence ID" value="KGO74633.1"/>
    <property type="molecule type" value="Genomic_DNA"/>
</dbReference>
<sequence length="86" mass="9809">MDQLDYYRSFLEDLLGIIRDGADETVQYIFNTVRAGATNGQIRDTLTSIMEDDNEPIARNSDVRESNLNLDITPNNNEGNYFNPPH</sequence>
<comment type="caution">
    <text evidence="2">The sequence shown here is derived from an EMBL/GenBank/DDBJ whole genome shotgun (WGS) entry which is preliminary data.</text>
</comment>
<dbReference type="HOGENOM" id="CLU_2498557_0_0_1"/>
<dbReference type="Proteomes" id="UP000030104">
    <property type="component" value="Unassembled WGS sequence"/>
</dbReference>
<evidence type="ECO:0000313" key="3">
    <source>
        <dbReference type="Proteomes" id="UP000030104"/>
    </source>
</evidence>
<proteinExistence type="predicted"/>